<reference evidence="2" key="1">
    <citation type="submission" date="2020-11" db="EMBL/GenBank/DDBJ databases">
        <authorList>
            <consortium name="DOE Joint Genome Institute"/>
            <person name="Ahrendt S."/>
            <person name="Riley R."/>
            <person name="Andreopoulos W."/>
            <person name="Labutti K."/>
            <person name="Pangilinan J."/>
            <person name="Ruiz-Duenas F.J."/>
            <person name="Barrasa J.M."/>
            <person name="Sanchez-Garcia M."/>
            <person name="Camarero S."/>
            <person name="Miyauchi S."/>
            <person name="Serrano A."/>
            <person name="Linde D."/>
            <person name="Babiker R."/>
            <person name="Drula E."/>
            <person name="Ayuso-Fernandez I."/>
            <person name="Pacheco R."/>
            <person name="Padilla G."/>
            <person name="Ferreira P."/>
            <person name="Barriuso J."/>
            <person name="Kellner H."/>
            <person name="Castanera R."/>
            <person name="Alfaro M."/>
            <person name="Ramirez L."/>
            <person name="Pisabarro A.G."/>
            <person name="Kuo A."/>
            <person name="Tritt A."/>
            <person name="Lipzen A."/>
            <person name="He G."/>
            <person name="Yan M."/>
            <person name="Ng V."/>
            <person name="Cullen D."/>
            <person name="Martin F."/>
            <person name="Rosso M.-N."/>
            <person name="Henrissat B."/>
            <person name="Hibbett D."/>
            <person name="Martinez A.T."/>
            <person name="Grigoriev I.V."/>
        </authorList>
    </citation>
    <scope>NUCLEOTIDE SEQUENCE</scope>
    <source>
        <strain evidence="2">CIRM-BRFM 674</strain>
    </source>
</reference>
<evidence type="ECO:0000313" key="3">
    <source>
        <dbReference type="Proteomes" id="UP000807469"/>
    </source>
</evidence>
<feature type="compositionally biased region" description="Polar residues" evidence="1">
    <location>
        <begin position="358"/>
        <end position="383"/>
    </location>
</feature>
<dbReference type="Proteomes" id="UP000807469">
    <property type="component" value="Unassembled WGS sequence"/>
</dbReference>
<feature type="region of interest" description="Disordered" evidence="1">
    <location>
        <begin position="347"/>
        <end position="430"/>
    </location>
</feature>
<evidence type="ECO:0000256" key="1">
    <source>
        <dbReference type="SAM" id="MobiDB-lite"/>
    </source>
</evidence>
<feature type="region of interest" description="Disordered" evidence="1">
    <location>
        <begin position="443"/>
        <end position="487"/>
    </location>
</feature>
<comment type="caution">
    <text evidence="2">The sequence shown here is derived from an EMBL/GenBank/DDBJ whole genome shotgun (WGS) entry which is preliminary data.</text>
</comment>
<protein>
    <submittedName>
        <fullName evidence="2">Uncharacterized protein</fullName>
    </submittedName>
</protein>
<evidence type="ECO:0000313" key="2">
    <source>
        <dbReference type="EMBL" id="KAF9471141.1"/>
    </source>
</evidence>
<sequence>TTMVNPGSFKGSRKTFLLAQADLYAEAVVNNNVADTVSDIQRRYFKRYPITLPHDEEPDEAWLAQVDDTAPDADLEPPILDGLNAEDMVAARDAYDGQLKLIQLRKEQITRRLKYQHTKAQDSSTGFEGGIDNPMAVLMSKLTGIDLKKPRKKTGYNDSNITGRKKIGVRNKIYKEAYDELDDDEKAECEARSQAEYDDAMAKLEAVLNGNASTKPEDRQRVIEGLPKFVQPIIDLVAEHTGWKVTVIAGGPEPADNGRLNMISIHSGLCTGTIPMNFGRAERTSYKQFVVPVFANFLKKCYTVEECRAASLPVQQKSLADLLSADVSDWEIHAMDDYIRPTGLASMTPRLATPLPSHPTSPEQTHSLPDQTPSPSEQPSFVQADQPADQSLVLSSTPPSTSASVSAASLLSSKRRREGSLAEEQDMRRHLRTRLSTMQRELAADAEDGVQRTSVASVSNPNHAESTTKLGPSAAHTPSSSIKVSPAPANSPDWFKKAIDFLNSEELGAEWVHLVELWSQFEEQSSYTENGLLGNRGRPTCIAEWIRYARSPSYRPKRSGVLSRCDGTLDDIRMPGKNGLLSVLAALFFWGVSAEGEEGSGGEASWKVAVDDVAWVMKGLVA</sequence>
<name>A0A9P6CLH4_9AGAR</name>
<dbReference type="EMBL" id="MU155750">
    <property type="protein sequence ID" value="KAF9471141.1"/>
    <property type="molecule type" value="Genomic_DNA"/>
</dbReference>
<accession>A0A9P6CLH4</accession>
<gene>
    <name evidence="2" type="ORF">BDN70DRAFT_820400</name>
</gene>
<proteinExistence type="predicted"/>
<feature type="non-terminal residue" evidence="2">
    <location>
        <position position="1"/>
    </location>
</feature>
<keyword evidence="3" id="KW-1185">Reference proteome</keyword>
<feature type="compositionally biased region" description="Polar residues" evidence="1">
    <location>
        <begin position="451"/>
        <end position="483"/>
    </location>
</feature>
<dbReference type="AlphaFoldDB" id="A0A9P6CLH4"/>
<feature type="compositionally biased region" description="Low complexity" evidence="1">
    <location>
        <begin position="391"/>
        <end position="412"/>
    </location>
</feature>
<dbReference type="OrthoDB" id="3033067at2759"/>
<organism evidence="2 3">
    <name type="scientific">Pholiota conissans</name>
    <dbReference type="NCBI Taxonomy" id="109636"/>
    <lineage>
        <taxon>Eukaryota</taxon>
        <taxon>Fungi</taxon>
        <taxon>Dikarya</taxon>
        <taxon>Basidiomycota</taxon>
        <taxon>Agaricomycotina</taxon>
        <taxon>Agaricomycetes</taxon>
        <taxon>Agaricomycetidae</taxon>
        <taxon>Agaricales</taxon>
        <taxon>Agaricineae</taxon>
        <taxon>Strophariaceae</taxon>
        <taxon>Pholiota</taxon>
    </lineage>
</organism>